<proteinExistence type="inferred from homology"/>
<feature type="repeat" description="WD" evidence="6">
    <location>
        <begin position="196"/>
        <end position="237"/>
    </location>
</feature>
<dbReference type="PANTHER" id="PTHR22852:SF0">
    <property type="entry name" value="DENTICLELESS PROTEIN HOMOLOG"/>
    <property type="match status" value="1"/>
</dbReference>
<dbReference type="InParanoid" id="A0A6J2YHN4"/>
<dbReference type="GO" id="GO:0005634">
    <property type="term" value="C:nucleus"/>
    <property type="evidence" value="ECO:0007669"/>
    <property type="project" value="TreeGrafter"/>
</dbReference>
<dbReference type="InterPro" id="IPR036322">
    <property type="entry name" value="WD40_repeat_dom_sf"/>
</dbReference>
<dbReference type="PROSITE" id="PS50082">
    <property type="entry name" value="WD_REPEATS_2"/>
    <property type="match status" value="4"/>
</dbReference>
<sequence length="625" mass="69997">MNNTQSLFNQQYGFSQWKQADSVMHHLHCEYEVSDFPLVDSSMFACKSAVKDGNEHFVGMANEDGTLAVIDCETKEKHSTLAHNNAIFDLSWMFDQMQIVTASGDHTSKLFDFGDGDFRQVRLFCGHSRSVKTVTFRKEDSSVFATGSRDGNIILWDTRTEQHSFIGVPDRIILNSHAGKDTHTPSKSRKKLQSCVNSGIKSVTGLVFQDYNTLISCGAGDGMIKVWDLRKTYSTLKKEPLPKFTIPYTGRTAKNGFSNLVIDSSGTKLYANCLDNTIYCYNVATYNVMPVAKYTGHQNSSFYIRSSLSKNDKYLISGSSDENAYIWNLKYSEPIVKLVGHSAEVTCVAWCNSKVTPSIITCSDDMTYRIWTVCGEDCSDNIVRGKAEVLPLPKPLSRKRVCCPSLDSVPKKLVWECPNCQTANISDMCENCISTSLKRKADSDLWNDCKRIQTDFGPRRLFGYLNTNVKDVDSVKPLDGNDGDSMDLKSLDTALDSFKTNLRKDSEVSTSPTVNLPNFVVDGTAPHLNYSPPKRKSQDWLTKMRTERKIRQEIMERSMGPQSPKVPKLELTPRSSKKRGAAASPLLRFFKVTNSSNKNDSLSCSSKTHSCNFFSKGKTNQQLSQ</sequence>
<dbReference type="InterPro" id="IPR020472">
    <property type="entry name" value="WD40_PAC1"/>
</dbReference>
<dbReference type="GO" id="GO:0007095">
    <property type="term" value="P:mitotic G2 DNA damage checkpoint signaling"/>
    <property type="evidence" value="ECO:0007669"/>
    <property type="project" value="TreeGrafter"/>
</dbReference>
<reference evidence="9" key="1">
    <citation type="submission" date="2025-08" db="UniProtKB">
        <authorList>
            <consortium name="RefSeq"/>
        </authorList>
    </citation>
    <scope>IDENTIFICATION</scope>
    <source>
        <tissue evidence="9">Gonads</tissue>
    </source>
</reference>
<dbReference type="RefSeq" id="XP_030763533.1">
    <property type="nucleotide sequence ID" value="XM_030907673.1"/>
</dbReference>
<organism evidence="8 9">
    <name type="scientific">Sitophilus oryzae</name>
    <name type="common">Rice weevil</name>
    <name type="synonym">Curculio oryzae</name>
    <dbReference type="NCBI Taxonomy" id="7048"/>
    <lineage>
        <taxon>Eukaryota</taxon>
        <taxon>Metazoa</taxon>
        <taxon>Ecdysozoa</taxon>
        <taxon>Arthropoda</taxon>
        <taxon>Hexapoda</taxon>
        <taxon>Insecta</taxon>
        <taxon>Pterygota</taxon>
        <taxon>Neoptera</taxon>
        <taxon>Endopterygota</taxon>
        <taxon>Coleoptera</taxon>
        <taxon>Polyphaga</taxon>
        <taxon>Cucujiformia</taxon>
        <taxon>Curculionidae</taxon>
        <taxon>Dryophthorinae</taxon>
        <taxon>Sitophilus</taxon>
    </lineage>
</organism>
<feature type="repeat" description="WD" evidence="6">
    <location>
        <begin position="294"/>
        <end position="337"/>
    </location>
</feature>
<dbReference type="Gene3D" id="2.130.10.10">
    <property type="entry name" value="YVTN repeat-like/Quinoprotein amine dehydrogenase"/>
    <property type="match status" value="1"/>
</dbReference>
<dbReference type="PANTHER" id="PTHR22852">
    <property type="entry name" value="LETHAL 2 DENTICLELESS PROTEIN RETINOIC ACID-REGULATED NUCLEAR MATRIX-ASSOCIATED PROTEIN"/>
    <property type="match status" value="1"/>
</dbReference>
<dbReference type="SMART" id="SM00320">
    <property type="entry name" value="WD40"/>
    <property type="match status" value="6"/>
</dbReference>
<dbReference type="InterPro" id="IPR015943">
    <property type="entry name" value="WD40/YVTN_repeat-like_dom_sf"/>
</dbReference>
<evidence type="ECO:0000256" key="6">
    <source>
        <dbReference type="PROSITE-ProRule" id="PRU00221"/>
    </source>
</evidence>
<feature type="region of interest" description="Disordered" evidence="7">
    <location>
        <begin position="558"/>
        <end position="583"/>
    </location>
</feature>
<feature type="repeat" description="WD" evidence="6">
    <location>
        <begin position="124"/>
        <end position="166"/>
    </location>
</feature>
<accession>A0A6J2YHN4</accession>
<keyword evidence="3" id="KW-0677">Repeat</keyword>
<dbReference type="CDD" id="cd00200">
    <property type="entry name" value="WD40"/>
    <property type="match status" value="1"/>
</dbReference>
<keyword evidence="2 6" id="KW-0853">WD repeat</keyword>
<dbReference type="GO" id="GO:0030674">
    <property type="term" value="F:protein-macromolecule adaptor activity"/>
    <property type="evidence" value="ECO:0007669"/>
    <property type="project" value="TreeGrafter"/>
</dbReference>
<keyword evidence="8" id="KW-1185">Reference proteome</keyword>
<feature type="repeat" description="WD" evidence="6">
    <location>
        <begin position="338"/>
        <end position="373"/>
    </location>
</feature>
<dbReference type="PROSITE" id="PS50294">
    <property type="entry name" value="WD_REPEATS_REGION"/>
    <property type="match status" value="1"/>
</dbReference>
<evidence type="ECO:0000256" key="7">
    <source>
        <dbReference type="SAM" id="MobiDB-lite"/>
    </source>
</evidence>
<dbReference type="Pfam" id="PF00400">
    <property type="entry name" value="WD40"/>
    <property type="match status" value="5"/>
</dbReference>
<dbReference type="InterPro" id="IPR019775">
    <property type="entry name" value="WD40_repeat_CS"/>
</dbReference>
<dbReference type="GO" id="GO:0043161">
    <property type="term" value="P:proteasome-mediated ubiquitin-dependent protein catabolic process"/>
    <property type="evidence" value="ECO:0007669"/>
    <property type="project" value="TreeGrafter"/>
</dbReference>
<evidence type="ECO:0000313" key="8">
    <source>
        <dbReference type="Proteomes" id="UP000504635"/>
    </source>
</evidence>
<dbReference type="InterPro" id="IPR001680">
    <property type="entry name" value="WD40_rpt"/>
</dbReference>
<evidence type="ECO:0000256" key="5">
    <source>
        <dbReference type="ARBA" id="ARBA00038344"/>
    </source>
</evidence>
<evidence type="ECO:0000313" key="9">
    <source>
        <dbReference type="RefSeq" id="XP_030763533.1"/>
    </source>
</evidence>
<dbReference type="InterPro" id="IPR051865">
    <property type="entry name" value="WD-repeat_CDT2_adapter"/>
</dbReference>
<dbReference type="Proteomes" id="UP000504635">
    <property type="component" value="Unplaced"/>
</dbReference>
<dbReference type="SUPFAM" id="SSF50978">
    <property type="entry name" value="WD40 repeat-like"/>
    <property type="match status" value="1"/>
</dbReference>
<dbReference type="PROSITE" id="PS00678">
    <property type="entry name" value="WD_REPEATS_1"/>
    <property type="match status" value="1"/>
</dbReference>
<evidence type="ECO:0000256" key="2">
    <source>
        <dbReference type="ARBA" id="ARBA00022574"/>
    </source>
</evidence>
<dbReference type="PRINTS" id="PR00320">
    <property type="entry name" value="GPROTEINBRPT"/>
</dbReference>
<evidence type="ECO:0000256" key="3">
    <source>
        <dbReference type="ARBA" id="ARBA00022737"/>
    </source>
</evidence>
<protein>
    <submittedName>
        <fullName evidence="9">Protein lethal(2)denticleless-like</fullName>
    </submittedName>
</protein>
<evidence type="ECO:0000256" key="4">
    <source>
        <dbReference type="ARBA" id="ARBA00022786"/>
    </source>
</evidence>
<dbReference type="FunCoup" id="A0A6J2YHN4">
    <property type="interactions" value="656"/>
</dbReference>
<dbReference type="OrthoDB" id="2096344at2759"/>
<keyword evidence="4" id="KW-0833">Ubl conjugation pathway</keyword>
<dbReference type="GeneID" id="115888099"/>
<gene>
    <name evidence="9" type="primary">LOC115888099</name>
</gene>
<name>A0A6J2YHN4_SITOR</name>
<dbReference type="KEGG" id="soy:115888099"/>
<comment type="similarity">
    <text evidence="5">Belongs to the WD repeat cdt2 family.</text>
</comment>
<evidence type="ECO:0000256" key="1">
    <source>
        <dbReference type="ARBA" id="ARBA00004906"/>
    </source>
</evidence>
<dbReference type="AlphaFoldDB" id="A0A6J2YHN4"/>
<comment type="pathway">
    <text evidence="1">Protein modification; protein ubiquitination.</text>
</comment>